<feature type="domain" description="F-box" evidence="2">
    <location>
        <begin position="39"/>
        <end position="68"/>
    </location>
</feature>
<dbReference type="AlphaFoldDB" id="A0AAD4MWU6"/>
<evidence type="ECO:0000259" key="2">
    <source>
        <dbReference type="Pfam" id="PF00646"/>
    </source>
</evidence>
<protein>
    <recommendedName>
        <fullName evidence="2">F-box domain-containing protein</fullName>
    </recommendedName>
</protein>
<accession>A0AAD4MWU6</accession>
<evidence type="ECO:0000256" key="1">
    <source>
        <dbReference type="SAM" id="MobiDB-lite"/>
    </source>
</evidence>
<feature type="region of interest" description="Disordered" evidence="1">
    <location>
        <begin position="1"/>
        <end position="25"/>
    </location>
</feature>
<dbReference type="EMBL" id="JAKKPZ010000034">
    <property type="protein sequence ID" value="KAI1708645.1"/>
    <property type="molecule type" value="Genomic_DNA"/>
</dbReference>
<sequence length="389" mass="45439">MAEKQALSEDIADEGSPKAKKSRSDDRIPNIIVLDNVTMVEAFKYLKYIPIAKISLVSKRFRDLIQTHRHSLSRHYVVKIRMQSNFNNDPATNKVFNKKLSADSYNDWVTCNQYSKQIPVQSQDGGEQSARDHGDVYQLRADALGWRATFYAKCELNHENWPLFQHFVRLLTAPHIYISYVELTPQPDFLNLLAGAVKPSRLQCKTLYFSLNDNIQKYITWVKGHVSCEEFQISDFNFETGYKFKRELLGEYDEALLDFFVTGTDCTRNVNVIAYDCANAVVDFVQKFMDLKSCDECQMIRSISSDAVHRIAEMMKRHYAKFLVKEEYCKDDCDWDDINAYENLYYYTIIVYEFINNDIGKKLEFTAKIHWRRCNIAFDSSFKLVIKNL</sequence>
<reference evidence="3" key="1">
    <citation type="submission" date="2022-01" db="EMBL/GenBank/DDBJ databases">
        <title>Genome Sequence Resource for Two Populations of Ditylenchus destructor, the Migratory Endoparasitic Phytonematode.</title>
        <authorList>
            <person name="Zhang H."/>
            <person name="Lin R."/>
            <person name="Xie B."/>
        </authorList>
    </citation>
    <scope>NUCLEOTIDE SEQUENCE</scope>
    <source>
        <strain evidence="3">BazhouSP</strain>
    </source>
</reference>
<evidence type="ECO:0000313" key="4">
    <source>
        <dbReference type="Proteomes" id="UP001201812"/>
    </source>
</evidence>
<evidence type="ECO:0000313" key="3">
    <source>
        <dbReference type="EMBL" id="KAI1708645.1"/>
    </source>
</evidence>
<comment type="caution">
    <text evidence="3">The sequence shown here is derived from an EMBL/GenBank/DDBJ whole genome shotgun (WGS) entry which is preliminary data.</text>
</comment>
<dbReference type="Proteomes" id="UP001201812">
    <property type="component" value="Unassembled WGS sequence"/>
</dbReference>
<dbReference type="Pfam" id="PF00646">
    <property type="entry name" value="F-box"/>
    <property type="match status" value="1"/>
</dbReference>
<keyword evidence="4" id="KW-1185">Reference proteome</keyword>
<dbReference type="InterPro" id="IPR001810">
    <property type="entry name" value="F-box_dom"/>
</dbReference>
<gene>
    <name evidence="3" type="ORF">DdX_11721</name>
</gene>
<name>A0AAD4MWU6_9BILA</name>
<organism evidence="3 4">
    <name type="scientific">Ditylenchus destructor</name>
    <dbReference type="NCBI Taxonomy" id="166010"/>
    <lineage>
        <taxon>Eukaryota</taxon>
        <taxon>Metazoa</taxon>
        <taxon>Ecdysozoa</taxon>
        <taxon>Nematoda</taxon>
        <taxon>Chromadorea</taxon>
        <taxon>Rhabditida</taxon>
        <taxon>Tylenchina</taxon>
        <taxon>Tylenchomorpha</taxon>
        <taxon>Sphaerularioidea</taxon>
        <taxon>Anguinidae</taxon>
        <taxon>Anguininae</taxon>
        <taxon>Ditylenchus</taxon>
    </lineage>
</organism>
<proteinExistence type="predicted"/>